<evidence type="ECO:0000313" key="10">
    <source>
        <dbReference type="Proteomes" id="UP000198901"/>
    </source>
</evidence>
<reference evidence="9 10" key="1">
    <citation type="submission" date="2016-10" db="EMBL/GenBank/DDBJ databases">
        <authorList>
            <person name="de Groot N.N."/>
        </authorList>
    </citation>
    <scope>NUCLEOTIDE SEQUENCE [LARGE SCALE GENOMIC DNA]</scope>
    <source>
        <strain evidence="9 10">DSM 21668</strain>
    </source>
</reference>
<dbReference type="AlphaFoldDB" id="A0A1G9ISP9"/>
<proteinExistence type="predicted"/>
<dbReference type="STRING" id="563176.SAMN04488090_0594"/>
<evidence type="ECO:0000256" key="3">
    <source>
        <dbReference type="ARBA" id="ARBA00022692"/>
    </source>
</evidence>
<keyword evidence="4 6" id="KW-1133">Transmembrane helix</keyword>
<dbReference type="InterPro" id="IPR025857">
    <property type="entry name" value="MacB_PCD"/>
</dbReference>
<dbReference type="InterPro" id="IPR003838">
    <property type="entry name" value="ABC3_permease_C"/>
</dbReference>
<protein>
    <submittedName>
        <fullName evidence="9">Putative ABC transport system permease protein</fullName>
    </submittedName>
</protein>
<sequence>MFRNYLLIAWRNLLRYRTFTAINISGLAIGLATFLAILLYVTDELSYDRFHEKSDRIVRVVFEGTTDGGTINDAHVMPPVAPTLKATFPEVQEATRFRPGGNIRLVRDGQTLQDQSLAYVDSNFFRVFTLPFVSGDPATALLRPHSIVLSQKVAKDWFGATDPVGKTVLFKGWDTPMQVTGVLKDIPEHSHFQSDVLGSMADIADARSGSWMTSEYFTYLVLPEGYNYKKLEAKLPQVVAKHLGPQLEQAFHMSYAEFQKKGNRLGLYLQPLTDIHLHSHYGYDLSPAGDIRYVYIFSAIAVFMLLIACINFMNLSTASAARRAREVGIRKVLGSDRKELIRQFLFESLLLTGIALVLAALLVDLGLPLFRELSGKNLKFPLFTSPGSLAWLLGAGLLAGLLAGGYPALYLSSFQPVTVLKGRFSGKRGGLRSGLVVFQFFISGTLMICTLVVYRQLTFIQDKKLGYDREQVVVLPDTWALGNKENSYLNALRQDSRIVSVSRSGFLPAGPSGNNNFFLSPDQNPSQLVKTLRYEVDPAYIPTLGLQLAAGRNFSDAYRTDSSAVIVNETAARTFGWKGSALGHTVTNYPNNGERITLRVVGVVRDFHFRSLHEAISPLVMVLSRNSGPFILKLRAGDPTGVIERARAEWKALGVDQPFTYSFLNDRFTATYHAEQQTGLILAIFAGMTIFVASLGLFGLAAFTAQQRTKEIGVRKVLGASVTGIVGLLSRDFLRLVGIGFLVAVPLAWYVMSRWLEGFAYRTQVDVWVVASAGVLSLVIALATVGYESVRAALANPAKSLKSE</sequence>
<evidence type="ECO:0000256" key="6">
    <source>
        <dbReference type="SAM" id="Phobius"/>
    </source>
</evidence>
<dbReference type="GO" id="GO:0005886">
    <property type="term" value="C:plasma membrane"/>
    <property type="evidence" value="ECO:0007669"/>
    <property type="project" value="UniProtKB-SubCell"/>
</dbReference>
<evidence type="ECO:0000259" key="7">
    <source>
        <dbReference type="Pfam" id="PF02687"/>
    </source>
</evidence>
<keyword evidence="2" id="KW-1003">Cell membrane</keyword>
<gene>
    <name evidence="9" type="ORF">SAMN04488090_0594</name>
</gene>
<evidence type="ECO:0000256" key="5">
    <source>
        <dbReference type="ARBA" id="ARBA00023136"/>
    </source>
</evidence>
<feature type="transmembrane region" description="Helical" evidence="6">
    <location>
        <begin position="767"/>
        <end position="787"/>
    </location>
</feature>
<comment type="subcellular location">
    <subcellularLocation>
        <location evidence="1">Cell membrane</location>
        <topology evidence="1">Multi-pass membrane protein</topology>
    </subcellularLocation>
</comment>
<feature type="transmembrane region" description="Helical" evidence="6">
    <location>
        <begin position="344"/>
        <end position="370"/>
    </location>
</feature>
<dbReference type="Pfam" id="PF12704">
    <property type="entry name" value="MacB_PCD"/>
    <property type="match status" value="2"/>
</dbReference>
<feature type="transmembrane region" description="Helical" evidence="6">
    <location>
        <begin position="390"/>
        <end position="412"/>
    </location>
</feature>
<dbReference type="Pfam" id="PF02687">
    <property type="entry name" value="FtsX"/>
    <property type="match status" value="2"/>
</dbReference>
<evidence type="ECO:0000259" key="8">
    <source>
        <dbReference type="Pfam" id="PF12704"/>
    </source>
</evidence>
<feature type="transmembrane region" description="Helical" evidence="6">
    <location>
        <begin position="680"/>
        <end position="705"/>
    </location>
</feature>
<dbReference type="Proteomes" id="UP000198901">
    <property type="component" value="Unassembled WGS sequence"/>
</dbReference>
<feature type="transmembrane region" description="Helical" evidence="6">
    <location>
        <begin position="293"/>
        <end position="315"/>
    </location>
</feature>
<dbReference type="OrthoDB" id="5933722at2"/>
<feature type="transmembrane region" description="Helical" evidence="6">
    <location>
        <begin position="433"/>
        <end position="454"/>
    </location>
</feature>
<accession>A0A1G9ISP9</accession>
<evidence type="ECO:0000256" key="1">
    <source>
        <dbReference type="ARBA" id="ARBA00004651"/>
    </source>
</evidence>
<feature type="domain" description="MacB-like periplasmic core" evidence="8">
    <location>
        <begin position="20"/>
        <end position="237"/>
    </location>
</feature>
<dbReference type="RefSeq" id="WP_093197489.1">
    <property type="nucleotide sequence ID" value="NZ_FNGS01000001.1"/>
</dbReference>
<name>A0A1G9ISP9_9BACT</name>
<feature type="domain" description="ABC3 transporter permease C-terminal" evidence="7">
    <location>
        <begin position="299"/>
        <end position="416"/>
    </location>
</feature>
<evidence type="ECO:0000313" key="9">
    <source>
        <dbReference type="EMBL" id="SDL27844.1"/>
    </source>
</evidence>
<evidence type="ECO:0000256" key="4">
    <source>
        <dbReference type="ARBA" id="ARBA00022989"/>
    </source>
</evidence>
<organism evidence="9 10">
    <name type="scientific">Siphonobacter aquaeclarae</name>
    <dbReference type="NCBI Taxonomy" id="563176"/>
    <lineage>
        <taxon>Bacteria</taxon>
        <taxon>Pseudomonadati</taxon>
        <taxon>Bacteroidota</taxon>
        <taxon>Cytophagia</taxon>
        <taxon>Cytophagales</taxon>
        <taxon>Cytophagaceae</taxon>
        <taxon>Siphonobacter</taxon>
    </lineage>
</organism>
<feature type="transmembrane region" description="Helical" evidence="6">
    <location>
        <begin position="733"/>
        <end position="752"/>
    </location>
</feature>
<feature type="domain" description="ABC3 transporter permease C-terminal" evidence="7">
    <location>
        <begin position="684"/>
        <end position="792"/>
    </location>
</feature>
<keyword evidence="10" id="KW-1185">Reference proteome</keyword>
<feature type="transmembrane region" description="Helical" evidence="6">
    <location>
        <begin position="21"/>
        <end position="41"/>
    </location>
</feature>
<feature type="domain" description="MacB-like periplasmic core" evidence="8">
    <location>
        <begin position="527"/>
        <end position="607"/>
    </location>
</feature>
<keyword evidence="3 6" id="KW-0812">Transmembrane</keyword>
<keyword evidence="5 6" id="KW-0472">Membrane</keyword>
<dbReference type="GO" id="GO:0022857">
    <property type="term" value="F:transmembrane transporter activity"/>
    <property type="evidence" value="ECO:0007669"/>
    <property type="project" value="TreeGrafter"/>
</dbReference>
<dbReference type="PANTHER" id="PTHR30572">
    <property type="entry name" value="MEMBRANE COMPONENT OF TRANSPORTER-RELATED"/>
    <property type="match status" value="1"/>
</dbReference>
<dbReference type="InterPro" id="IPR050250">
    <property type="entry name" value="Macrolide_Exporter_MacB"/>
</dbReference>
<dbReference type="PANTHER" id="PTHR30572:SF18">
    <property type="entry name" value="ABC-TYPE MACROLIDE FAMILY EXPORT SYSTEM PERMEASE COMPONENT 2"/>
    <property type="match status" value="1"/>
</dbReference>
<evidence type="ECO:0000256" key="2">
    <source>
        <dbReference type="ARBA" id="ARBA00022475"/>
    </source>
</evidence>
<dbReference type="EMBL" id="FNGS01000001">
    <property type="protein sequence ID" value="SDL27844.1"/>
    <property type="molecule type" value="Genomic_DNA"/>
</dbReference>